<evidence type="ECO:0000256" key="11">
    <source>
        <dbReference type="ARBA" id="ARBA00022927"/>
    </source>
</evidence>
<evidence type="ECO:0000256" key="4">
    <source>
        <dbReference type="ARBA" id="ARBA00022640"/>
    </source>
</evidence>
<dbReference type="SUPFAM" id="SSF52540">
    <property type="entry name" value="P-loop containing nucleoside triphosphate hydrolases"/>
    <property type="match status" value="1"/>
</dbReference>
<evidence type="ECO:0000256" key="14">
    <source>
        <dbReference type="ARBA" id="ARBA00023136"/>
    </source>
</evidence>
<dbReference type="Pfam" id="PF11886">
    <property type="entry name" value="TOC159_MAD"/>
    <property type="match status" value="1"/>
</dbReference>
<dbReference type="PROSITE" id="PS51720">
    <property type="entry name" value="G_AIG1"/>
    <property type="match status" value="1"/>
</dbReference>
<accession>A0A9K3HVK5</accession>
<evidence type="ECO:0000256" key="7">
    <source>
        <dbReference type="ARBA" id="ARBA00022741"/>
    </source>
</evidence>
<feature type="compositionally biased region" description="Acidic residues" evidence="17">
    <location>
        <begin position="486"/>
        <end position="496"/>
    </location>
</feature>
<dbReference type="GO" id="GO:0009707">
    <property type="term" value="C:chloroplast outer membrane"/>
    <property type="evidence" value="ECO:0007669"/>
    <property type="project" value="UniProtKB-SubCell"/>
</dbReference>
<name>A0A9K3HVK5_HELAN</name>
<comment type="caution">
    <text evidence="19">The sequence shown here is derived from an EMBL/GenBank/DDBJ whole genome shotgun (WGS) entry which is preliminary data.</text>
</comment>
<dbReference type="GO" id="GO:0046872">
    <property type="term" value="F:metal ion binding"/>
    <property type="evidence" value="ECO:0007669"/>
    <property type="project" value="UniProtKB-KW"/>
</dbReference>
<feature type="compositionally biased region" description="Acidic residues" evidence="17">
    <location>
        <begin position="143"/>
        <end position="153"/>
    </location>
</feature>
<feature type="region of interest" description="Disordered" evidence="17">
    <location>
        <begin position="992"/>
        <end position="1029"/>
    </location>
</feature>
<keyword evidence="2" id="KW-0813">Transport</keyword>
<evidence type="ECO:0000256" key="8">
    <source>
        <dbReference type="ARBA" id="ARBA00022801"/>
    </source>
</evidence>
<dbReference type="EMBL" id="MNCJ02000325">
    <property type="protein sequence ID" value="KAF5785200.1"/>
    <property type="molecule type" value="Genomic_DNA"/>
</dbReference>
<evidence type="ECO:0000256" key="1">
    <source>
        <dbReference type="ARBA" id="ARBA00001946"/>
    </source>
</evidence>
<evidence type="ECO:0000256" key="12">
    <source>
        <dbReference type="ARBA" id="ARBA00022989"/>
    </source>
</evidence>
<dbReference type="Pfam" id="PF04548">
    <property type="entry name" value="AIG1"/>
    <property type="match status" value="1"/>
</dbReference>
<dbReference type="Proteomes" id="UP000215914">
    <property type="component" value="Unassembled WGS sequence"/>
</dbReference>
<evidence type="ECO:0000259" key="18">
    <source>
        <dbReference type="PROSITE" id="PS51720"/>
    </source>
</evidence>
<evidence type="ECO:0000256" key="3">
    <source>
        <dbReference type="ARBA" id="ARBA00022528"/>
    </source>
</evidence>
<keyword evidence="13" id="KW-0342">GTP-binding</keyword>
<reference evidence="19" key="1">
    <citation type="journal article" date="2017" name="Nature">
        <title>The sunflower genome provides insights into oil metabolism, flowering and Asterid evolution.</title>
        <authorList>
            <person name="Badouin H."/>
            <person name="Gouzy J."/>
            <person name="Grassa C.J."/>
            <person name="Murat F."/>
            <person name="Staton S.E."/>
            <person name="Cottret L."/>
            <person name="Lelandais-Briere C."/>
            <person name="Owens G.L."/>
            <person name="Carrere S."/>
            <person name="Mayjonade B."/>
            <person name="Legrand L."/>
            <person name="Gill N."/>
            <person name="Kane N.C."/>
            <person name="Bowers J.E."/>
            <person name="Hubner S."/>
            <person name="Bellec A."/>
            <person name="Berard A."/>
            <person name="Berges H."/>
            <person name="Blanchet N."/>
            <person name="Boniface M.C."/>
            <person name="Brunel D."/>
            <person name="Catrice O."/>
            <person name="Chaidir N."/>
            <person name="Claudel C."/>
            <person name="Donnadieu C."/>
            <person name="Faraut T."/>
            <person name="Fievet G."/>
            <person name="Helmstetter N."/>
            <person name="King M."/>
            <person name="Knapp S.J."/>
            <person name="Lai Z."/>
            <person name="Le Paslier M.C."/>
            <person name="Lippi Y."/>
            <person name="Lorenzon L."/>
            <person name="Mandel J.R."/>
            <person name="Marage G."/>
            <person name="Marchand G."/>
            <person name="Marquand E."/>
            <person name="Bret-Mestries E."/>
            <person name="Morien E."/>
            <person name="Nambeesan S."/>
            <person name="Nguyen T."/>
            <person name="Pegot-Espagnet P."/>
            <person name="Pouilly N."/>
            <person name="Raftis F."/>
            <person name="Sallet E."/>
            <person name="Schiex T."/>
            <person name="Thomas J."/>
            <person name="Vandecasteele C."/>
            <person name="Vares D."/>
            <person name="Vear F."/>
            <person name="Vautrin S."/>
            <person name="Crespi M."/>
            <person name="Mangin B."/>
            <person name="Burke J.M."/>
            <person name="Salse J."/>
            <person name="Munos S."/>
            <person name="Vincourt P."/>
            <person name="Rieseberg L.H."/>
            <person name="Langlade N.B."/>
        </authorList>
    </citation>
    <scope>NUCLEOTIDE SEQUENCE</scope>
    <source>
        <tissue evidence="19">Leaves</tissue>
    </source>
</reference>
<evidence type="ECO:0000256" key="2">
    <source>
        <dbReference type="ARBA" id="ARBA00022448"/>
    </source>
</evidence>
<comment type="cofactor">
    <cofactor evidence="1">
        <name>Mg(2+)</name>
        <dbReference type="ChEBI" id="CHEBI:18420"/>
    </cofactor>
</comment>
<evidence type="ECO:0000313" key="20">
    <source>
        <dbReference type="Proteomes" id="UP000215914"/>
    </source>
</evidence>
<evidence type="ECO:0000256" key="16">
    <source>
        <dbReference type="ARBA" id="ARBA00023775"/>
    </source>
</evidence>
<keyword evidence="6" id="KW-0479">Metal-binding</keyword>
<feature type="compositionally biased region" description="Polar residues" evidence="17">
    <location>
        <begin position="560"/>
        <end position="569"/>
    </location>
</feature>
<evidence type="ECO:0000256" key="10">
    <source>
        <dbReference type="ARBA" id="ARBA00022842"/>
    </source>
</evidence>
<keyword evidence="4" id="KW-0934">Plastid</keyword>
<gene>
    <name evidence="19" type="ORF">HanXRQr2_Chr10g0425771</name>
</gene>
<feature type="compositionally biased region" description="Low complexity" evidence="17">
    <location>
        <begin position="1012"/>
        <end position="1028"/>
    </location>
</feature>
<feature type="compositionally biased region" description="Acidic residues" evidence="17">
    <location>
        <begin position="929"/>
        <end position="941"/>
    </location>
</feature>
<feature type="compositionally biased region" description="Polar residues" evidence="17">
    <location>
        <begin position="470"/>
        <end position="480"/>
    </location>
</feature>
<dbReference type="NCBIfam" id="TIGR00993">
    <property type="entry name" value="3a0901s04IAP86"/>
    <property type="match status" value="1"/>
</dbReference>
<dbReference type="PANTHER" id="PTHR10903">
    <property type="entry name" value="GTPASE, IMAP FAMILY MEMBER-RELATED"/>
    <property type="match status" value="1"/>
</dbReference>
<feature type="compositionally biased region" description="Acidic residues" evidence="17">
    <location>
        <begin position="444"/>
        <end position="467"/>
    </location>
</feature>
<dbReference type="CDD" id="cd01853">
    <property type="entry name" value="Toc34_like"/>
    <property type="match status" value="1"/>
</dbReference>
<comment type="similarity">
    <text evidence="16">Belongs to the TRAFAC class TrmE-Era-EngA-EngB-Septin-like GTPase superfamily. AIG1/Toc34/Toc159-like paraseptin GTPase family. TOC159 subfamily.</text>
</comment>
<organism evidence="19 20">
    <name type="scientific">Helianthus annuus</name>
    <name type="common">Common sunflower</name>
    <dbReference type="NCBI Taxonomy" id="4232"/>
    <lineage>
        <taxon>Eukaryota</taxon>
        <taxon>Viridiplantae</taxon>
        <taxon>Streptophyta</taxon>
        <taxon>Embryophyta</taxon>
        <taxon>Tracheophyta</taxon>
        <taxon>Spermatophyta</taxon>
        <taxon>Magnoliopsida</taxon>
        <taxon>eudicotyledons</taxon>
        <taxon>Gunneridae</taxon>
        <taxon>Pentapetalae</taxon>
        <taxon>asterids</taxon>
        <taxon>campanulids</taxon>
        <taxon>Asterales</taxon>
        <taxon>Asteraceae</taxon>
        <taxon>Asteroideae</taxon>
        <taxon>Heliantheae alliance</taxon>
        <taxon>Heliantheae</taxon>
        <taxon>Helianthus</taxon>
    </lineage>
</organism>
<sequence length="1294" mass="139531">MDSKADTSLTGSNSVSSDKTETETAVNDTNGAVNSVKTVDNNDNSIKDSGSSLNVVVDTDDETEGFASGEEEAFETANENLVVGTETLANGEEGEMFLEPSEFVVAKADDDENDKVGFVEKKSEPNSSENEIEVVKGDKVSEKEDDLVDETESEGVTSEVVVANGVKATVEGDSIVDEIKVDAPAPGVAVVTNTEEVDSDEDVLLVGGSDENESKPVVENDVNVTSEGESVVDDAVVSKIDKETPELESVDAKDVKVTPEDDSVVEGIDVDLPIPGVAGVAVVTKVEDETPEVESVDVEDVEDVKVTTEGDSVVEKVDVDLPLPGVAGVAVVTKAEEDGVVAETDESGLSVSSVLEEVVDKEVVGVTDSKFSPLDVEDVEKEVDYVGHENEPVVVKTALNDVENVSVEGDVAQSTEVLTKAIPEDADNGLENGAADKFVLEDSAEKDDADEQGYMDDSHSDEEDTDEVIQMSSQDRSQMDGQIVTDSDEDEDEEDGKELFDSAALAALLKAAADGSSEGGNITFSSEDGSRLFTVERPAGLGSSLQAMRAAPRPPRANIFNPSSLTSAGETEPILSEEEKKKLEKLQAIRVKFLRLVQRLGLSPDESVAAQVLYRLALIAGRQTGQSFSLDAAKRKAMELEADGDTDLDFSVNILVIGKAGVGKSATINSIFGEEKTPVGAFQTATGSVKEITGVVGGVTVRVFDTPGLRTSVMEQAFNRSVLSSAKKFTKKNPPDIVLYVDRLDAQTRDLNDIPLLKTITSSLGSAIWRNAIVTFTHGASAPPEGSNGTPLSYDMFVTQRSHVVQQAIGQAVGDLRMMSPGLMNPVSLVENHHSCRKNREGQKVLPNGQTWRPQLLMLCYSMKILSEANSLTKPQDPFDSRKLFGFRMRSPPLPYMLSSMLQSRAHPKLATDQGGDAGDSDIDLAELTDSDREDDEDEYDQLPPFKPLKRSQLAKLSNEQKKAYFDEYDYRVKLLQKKQWKEELKRMKELKNKGPDGLTGQNYQEEEGEGDAPAPVAVPLPDMALPPSFDSDNPAYRFRFLEPTSQFMARPVLDTHGWDHDCGYDGVNVEQTLAIANRFPAAITVQVTKDKKDFSVNMDSSISAKHGENMSTMAGFDIQPIGKQLAYIVRGETKFKNLKKNKTAAGASVTFLGENVVTGFKLEDQITLGRQYSIIGSAGTVRFQSDSAYGANIEVQRRELDYPIGQVQSTIGVSIIKWRGDLALGLNSLAQFSAGRNSKVTVRAGINNKMSGQITVKTSSSEYLSLALAAVIPSVISAYKKLRSGDGDKYSPY</sequence>
<feature type="region of interest" description="Disordered" evidence="17">
    <location>
        <begin position="120"/>
        <end position="156"/>
    </location>
</feature>
<keyword evidence="20" id="KW-1185">Reference proteome</keyword>
<feature type="region of interest" description="Disordered" evidence="17">
    <location>
        <begin position="929"/>
        <end position="954"/>
    </location>
</feature>
<keyword evidence="10" id="KW-0460">Magnesium</keyword>
<evidence type="ECO:0000256" key="9">
    <source>
        <dbReference type="ARBA" id="ARBA00022805"/>
    </source>
</evidence>
<dbReference type="InterPro" id="IPR024283">
    <property type="entry name" value="TOC159_MAD"/>
</dbReference>
<keyword evidence="12" id="KW-1133">Transmembrane helix</keyword>
<dbReference type="GO" id="GO:0045036">
    <property type="term" value="P:protein targeting to chloroplast"/>
    <property type="evidence" value="ECO:0007669"/>
    <property type="project" value="InterPro"/>
</dbReference>
<feature type="region of interest" description="Disordered" evidence="17">
    <location>
        <begin position="444"/>
        <end position="497"/>
    </location>
</feature>
<dbReference type="GO" id="GO:0015031">
    <property type="term" value="P:protein transport"/>
    <property type="evidence" value="ECO:0007669"/>
    <property type="project" value="UniProtKB-KW"/>
</dbReference>
<evidence type="ECO:0000256" key="6">
    <source>
        <dbReference type="ARBA" id="ARBA00022723"/>
    </source>
</evidence>
<keyword evidence="9" id="KW-1002">Plastid outer membrane</keyword>
<feature type="region of interest" description="Disordered" evidence="17">
    <location>
        <begin position="554"/>
        <end position="573"/>
    </location>
</feature>
<comment type="subcellular location">
    <subcellularLocation>
        <location evidence="15">Plastid</location>
        <location evidence="15">Chloroplast outer membrane</location>
        <topology evidence="15">Single-pass membrane protein</topology>
    </subcellularLocation>
</comment>
<keyword evidence="7" id="KW-0547">Nucleotide-binding</keyword>
<reference evidence="19" key="2">
    <citation type="submission" date="2020-06" db="EMBL/GenBank/DDBJ databases">
        <title>Helianthus annuus Genome sequencing and assembly Release 2.</title>
        <authorList>
            <person name="Gouzy J."/>
            <person name="Langlade N."/>
            <person name="Munos S."/>
        </authorList>
    </citation>
    <scope>NUCLEOTIDE SEQUENCE</scope>
    <source>
        <tissue evidence="19">Leaves</tissue>
    </source>
</reference>
<dbReference type="InterPro" id="IPR006703">
    <property type="entry name" value="G_AIG1"/>
</dbReference>
<evidence type="ECO:0000256" key="15">
    <source>
        <dbReference type="ARBA" id="ARBA00023766"/>
    </source>
</evidence>
<dbReference type="FunFam" id="3.40.50.300:FF:000413">
    <property type="entry name" value="Translocase of chloroplast 120, chloroplastic"/>
    <property type="match status" value="1"/>
</dbReference>
<keyword evidence="11" id="KW-0653">Protein transport</keyword>
<dbReference type="GO" id="GO:0003925">
    <property type="term" value="F:G protein activity"/>
    <property type="evidence" value="ECO:0007669"/>
    <property type="project" value="UniProtKB-EC"/>
</dbReference>
<keyword evidence="3" id="KW-0150">Chloroplast</keyword>
<dbReference type="PANTHER" id="PTHR10903:SF120">
    <property type="entry name" value="TRANSLOCASE OF CHLOROPLAST 159, CHLOROPLASTIC"/>
    <property type="match status" value="1"/>
</dbReference>
<dbReference type="GO" id="GO:0005525">
    <property type="term" value="F:GTP binding"/>
    <property type="evidence" value="ECO:0007669"/>
    <property type="project" value="UniProtKB-KW"/>
</dbReference>
<dbReference type="OrthoDB" id="8954335at2759"/>
<feature type="region of interest" description="Disordered" evidence="17">
    <location>
        <begin position="206"/>
        <end position="229"/>
    </location>
</feature>
<keyword evidence="8 19" id="KW-0378">Hydrolase</keyword>
<evidence type="ECO:0000256" key="13">
    <source>
        <dbReference type="ARBA" id="ARBA00023134"/>
    </source>
</evidence>
<keyword evidence="5" id="KW-0812">Transmembrane</keyword>
<evidence type="ECO:0000313" key="19">
    <source>
        <dbReference type="EMBL" id="KAF5785200.1"/>
    </source>
</evidence>
<proteinExistence type="inferred from homology"/>
<protein>
    <submittedName>
        <fullName evidence="19">Small monomeric GTPase</fullName>
        <ecNumber evidence="19">3.6.5.2</ecNumber>
    </submittedName>
</protein>
<keyword evidence="14" id="KW-0472">Membrane</keyword>
<dbReference type="InterPro" id="IPR005690">
    <property type="entry name" value="Toc86_159"/>
</dbReference>
<feature type="domain" description="AIG1-type G" evidence="18">
    <location>
        <begin position="649"/>
        <end position="883"/>
    </location>
</feature>
<feature type="compositionally biased region" description="Basic and acidic residues" evidence="17">
    <location>
        <begin position="133"/>
        <end position="142"/>
    </location>
</feature>
<feature type="region of interest" description="Disordered" evidence="17">
    <location>
        <begin position="1"/>
        <end position="54"/>
    </location>
</feature>
<dbReference type="InterPro" id="IPR045058">
    <property type="entry name" value="GIMA/IAN/Toc"/>
</dbReference>
<dbReference type="Gene3D" id="3.40.50.300">
    <property type="entry name" value="P-loop containing nucleotide triphosphate hydrolases"/>
    <property type="match status" value="1"/>
</dbReference>
<evidence type="ECO:0000256" key="5">
    <source>
        <dbReference type="ARBA" id="ARBA00022692"/>
    </source>
</evidence>
<evidence type="ECO:0000256" key="17">
    <source>
        <dbReference type="SAM" id="MobiDB-lite"/>
    </source>
</evidence>
<dbReference type="Gramene" id="mRNA:HanXRQr2_Chr10g0425771">
    <property type="protein sequence ID" value="CDS:HanXRQr2_Chr10g0425771.1"/>
    <property type="gene ID" value="HanXRQr2_Chr10g0425771"/>
</dbReference>
<dbReference type="EC" id="3.6.5.2" evidence="19"/>
<dbReference type="InterPro" id="IPR027417">
    <property type="entry name" value="P-loop_NTPase"/>
</dbReference>